<feature type="region of interest" description="Disordered" evidence="1">
    <location>
        <begin position="1"/>
        <end position="28"/>
    </location>
</feature>
<dbReference type="VEuPathDB" id="VectorBase:LOC119161585"/>
<dbReference type="Proteomes" id="UP000821866">
    <property type="component" value="Chromosome 2"/>
</dbReference>
<feature type="region of interest" description="Disordered" evidence="1">
    <location>
        <begin position="96"/>
        <end position="119"/>
    </location>
</feature>
<comment type="caution">
    <text evidence="2">The sequence shown here is derived from an EMBL/GenBank/DDBJ whole genome shotgun (WGS) entry which is preliminary data.</text>
</comment>
<evidence type="ECO:0000313" key="2">
    <source>
        <dbReference type="EMBL" id="KAH8033420.1"/>
    </source>
</evidence>
<keyword evidence="3" id="KW-1185">Reference proteome</keyword>
<proteinExistence type="predicted"/>
<gene>
    <name evidence="2" type="ORF">HPB51_012276</name>
</gene>
<evidence type="ECO:0000313" key="3">
    <source>
        <dbReference type="Proteomes" id="UP000821866"/>
    </source>
</evidence>
<dbReference type="EMBL" id="JABSTU010000004">
    <property type="protein sequence ID" value="KAH8033420.1"/>
    <property type="molecule type" value="Genomic_DNA"/>
</dbReference>
<reference evidence="2" key="1">
    <citation type="journal article" date="2020" name="Cell">
        <title>Large-Scale Comparative Analyses of Tick Genomes Elucidate Their Genetic Diversity and Vector Capacities.</title>
        <authorList>
            <consortium name="Tick Genome and Microbiome Consortium (TIGMIC)"/>
            <person name="Jia N."/>
            <person name="Wang J."/>
            <person name="Shi W."/>
            <person name="Du L."/>
            <person name="Sun Y."/>
            <person name="Zhan W."/>
            <person name="Jiang J.F."/>
            <person name="Wang Q."/>
            <person name="Zhang B."/>
            <person name="Ji P."/>
            <person name="Bell-Sakyi L."/>
            <person name="Cui X.M."/>
            <person name="Yuan T.T."/>
            <person name="Jiang B.G."/>
            <person name="Yang W.F."/>
            <person name="Lam T.T."/>
            <person name="Chang Q.C."/>
            <person name="Ding S.J."/>
            <person name="Wang X.J."/>
            <person name="Zhu J.G."/>
            <person name="Ruan X.D."/>
            <person name="Zhao L."/>
            <person name="Wei J.T."/>
            <person name="Ye R.Z."/>
            <person name="Que T.C."/>
            <person name="Du C.H."/>
            <person name="Zhou Y.H."/>
            <person name="Cheng J.X."/>
            <person name="Dai P.F."/>
            <person name="Guo W.B."/>
            <person name="Han X.H."/>
            <person name="Huang E.J."/>
            <person name="Li L.F."/>
            <person name="Wei W."/>
            <person name="Gao Y.C."/>
            <person name="Liu J.Z."/>
            <person name="Shao H.Z."/>
            <person name="Wang X."/>
            <person name="Wang C.C."/>
            <person name="Yang T.C."/>
            <person name="Huo Q.B."/>
            <person name="Li W."/>
            <person name="Chen H.Y."/>
            <person name="Chen S.E."/>
            <person name="Zhou L.G."/>
            <person name="Ni X.B."/>
            <person name="Tian J.H."/>
            <person name="Sheng Y."/>
            <person name="Liu T."/>
            <person name="Pan Y.S."/>
            <person name="Xia L.Y."/>
            <person name="Li J."/>
            <person name="Zhao F."/>
            <person name="Cao W.C."/>
        </authorList>
    </citation>
    <scope>NUCLEOTIDE SEQUENCE</scope>
    <source>
        <strain evidence="2">Rmic-2018</strain>
    </source>
</reference>
<sequence>MRLLDTYSGLTTTEPSGRRSALRVGDSVASSAPPVRKRVWFSSALSAMGLSDTDRSAKAETVSTLDAPSARFLQSLSVAPGVRAHIEETRVAAALEERGRGTPMNRPRRPIPASDCPET</sequence>
<dbReference type="AlphaFoldDB" id="A0A9J6EGR4"/>
<organism evidence="2 3">
    <name type="scientific">Rhipicephalus microplus</name>
    <name type="common">Cattle tick</name>
    <name type="synonym">Boophilus microplus</name>
    <dbReference type="NCBI Taxonomy" id="6941"/>
    <lineage>
        <taxon>Eukaryota</taxon>
        <taxon>Metazoa</taxon>
        <taxon>Ecdysozoa</taxon>
        <taxon>Arthropoda</taxon>
        <taxon>Chelicerata</taxon>
        <taxon>Arachnida</taxon>
        <taxon>Acari</taxon>
        <taxon>Parasitiformes</taxon>
        <taxon>Ixodida</taxon>
        <taxon>Ixodoidea</taxon>
        <taxon>Ixodidae</taxon>
        <taxon>Rhipicephalinae</taxon>
        <taxon>Rhipicephalus</taxon>
        <taxon>Boophilus</taxon>
    </lineage>
</organism>
<accession>A0A9J6EGR4</accession>
<protein>
    <submittedName>
        <fullName evidence="2">Uncharacterized protein</fullName>
    </submittedName>
</protein>
<name>A0A9J6EGR4_RHIMP</name>
<reference evidence="2" key="2">
    <citation type="submission" date="2021-09" db="EMBL/GenBank/DDBJ databases">
        <authorList>
            <person name="Jia N."/>
            <person name="Wang J."/>
            <person name="Shi W."/>
            <person name="Du L."/>
            <person name="Sun Y."/>
            <person name="Zhan W."/>
            <person name="Jiang J."/>
            <person name="Wang Q."/>
            <person name="Zhang B."/>
            <person name="Ji P."/>
            <person name="Sakyi L.B."/>
            <person name="Cui X."/>
            <person name="Yuan T."/>
            <person name="Jiang B."/>
            <person name="Yang W."/>
            <person name="Lam T.T.-Y."/>
            <person name="Chang Q."/>
            <person name="Ding S."/>
            <person name="Wang X."/>
            <person name="Zhu J."/>
            <person name="Ruan X."/>
            <person name="Zhao L."/>
            <person name="Wei J."/>
            <person name="Que T."/>
            <person name="Du C."/>
            <person name="Cheng J."/>
            <person name="Dai P."/>
            <person name="Han X."/>
            <person name="Huang E."/>
            <person name="Gao Y."/>
            <person name="Liu J."/>
            <person name="Shao H."/>
            <person name="Ye R."/>
            <person name="Li L."/>
            <person name="Wei W."/>
            <person name="Wang X."/>
            <person name="Wang C."/>
            <person name="Huo Q."/>
            <person name="Li W."/>
            <person name="Guo W."/>
            <person name="Chen H."/>
            <person name="Chen S."/>
            <person name="Zhou L."/>
            <person name="Zhou L."/>
            <person name="Ni X."/>
            <person name="Tian J."/>
            <person name="Zhou Y."/>
            <person name="Sheng Y."/>
            <person name="Liu T."/>
            <person name="Pan Y."/>
            <person name="Xia L."/>
            <person name="Li J."/>
            <person name="Zhao F."/>
            <person name="Cao W."/>
        </authorList>
    </citation>
    <scope>NUCLEOTIDE SEQUENCE</scope>
    <source>
        <strain evidence="2">Rmic-2018</strain>
        <tissue evidence="2">Larvae</tissue>
    </source>
</reference>
<evidence type="ECO:0000256" key="1">
    <source>
        <dbReference type="SAM" id="MobiDB-lite"/>
    </source>
</evidence>